<evidence type="ECO:0000313" key="2">
    <source>
        <dbReference type="Proteomes" id="UP000287651"/>
    </source>
</evidence>
<reference evidence="1 2" key="1">
    <citation type="journal article" date="2014" name="Agronomy (Basel)">
        <title>A Draft Genome Sequence for Ensete ventricosum, the Drought-Tolerant Tree Against Hunger.</title>
        <authorList>
            <person name="Harrison J."/>
            <person name="Moore K.A."/>
            <person name="Paszkiewicz K."/>
            <person name="Jones T."/>
            <person name="Grant M."/>
            <person name="Ambacheew D."/>
            <person name="Muzemil S."/>
            <person name="Studholme D.J."/>
        </authorList>
    </citation>
    <scope>NUCLEOTIDE SEQUENCE [LARGE SCALE GENOMIC DNA]</scope>
</reference>
<proteinExistence type="predicted"/>
<evidence type="ECO:0000313" key="1">
    <source>
        <dbReference type="EMBL" id="RRT33778.1"/>
    </source>
</evidence>
<comment type="caution">
    <text evidence="1">The sequence shown here is derived from an EMBL/GenBank/DDBJ whole genome shotgun (WGS) entry which is preliminary data.</text>
</comment>
<name>A0A426X2S3_ENSVE</name>
<protein>
    <submittedName>
        <fullName evidence="1">Uncharacterized protein</fullName>
    </submittedName>
</protein>
<sequence>MRPPAPGCGPAAGMRLLPLAREAVACMAFSARGLCYTQLPLDAVAVNRSWQTRVRPSLDVAAAYASPIQHTVGHWQRG</sequence>
<dbReference type="EMBL" id="AMZH03028282">
    <property type="protein sequence ID" value="RRT33778.1"/>
    <property type="molecule type" value="Genomic_DNA"/>
</dbReference>
<accession>A0A426X2S3</accession>
<gene>
    <name evidence="1" type="ORF">B296_00041365</name>
</gene>
<dbReference type="Proteomes" id="UP000287651">
    <property type="component" value="Unassembled WGS sequence"/>
</dbReference>
<dbReference type="AlphaFoldDB" id="A0A426X2S3"/>
<organism evidence="1 2">
    <name type="scientific">Ensete ventricosum</name>
    <name type="common">Abyssinian banana</name>
    <name type="synonym">Musa ensete</name>
    <dbReference type="NCBI Taxonomy" id="4639"/>
    <lineage>
        <taxon>Eukaryota</taxon>
        <taxon>Viridiplantae</taxon>
        <taxon>Streptophyta</taxon>
        <taxon>Embryophyta</taxon>
        <taxon>Tracheophyta</taxon>
        <taxon>Spermatophyta</taxon>
        <taxon>Magnoliopsida</taxon>
        <taxon>Liliopsida</taxon>
        <taxon>Zingiberales</taxon>
        <taxon>Musaceae</taxon>
        <taxon>Ensete</taxon>
    </lineage>
</organism>